<sequence length="118" mass="11488">MNTRPLLFSLLMVSLSGVGAQALAQDIKALPSRPLNLSVQPPSAHSQAAPAVLNPQEKVADEAVPVEPGAQLPYGSGFETRQQARTGGGNTGGNGASGGNGGSGGSGGGGRGGAGRGR</sequence>
<reference evidence="3 4" key="1">
    <citation type="journal article" date="2021" name="Microbiol. Spectr.">
        <title>A Single Bacterium Capable of Oxidation and Reduction of Iron at Circumneutral pH.</title>
        <authorList>
            <person name="Kato S."/>
            <person name="Ohkuma M."/>
        </authorList>
    </citation>
    <scope>NUCLEOTIDE SEQUENCE [LARGE SCALE GENOMIC DNA]</scope>
    <source>
        <strain evidence="3 4">MIZ03</strain>
    </source>
</reference>
<feature type="compositionally biased region" description="Gly residues" evidence="1">
    <location>
        <begin position="86"/>
        <end position="118"/>
    </location>
</feature>
<feature type="signal peptide" evidence="2">
    <location>
        <begin position="1"/>
        <end position="24"/>
    </location>
</feature>
<keyword evidence="4" id="KW-1185">Reference proteome</keyword>
<evidence type="ECO:0000313" key="3">
    <source>
        <dbReference type="EMBL" id="BCO25270.1"/>
    </source>
</evidence>
<evidence type="ECO:0008006" key="5">
    <source>
        <dbReference type="Google" id="ProtNLM"/>
    </source>
</evidence>
<protein>
    <recommendedName>
        <fullName evidence="5">Translation initiation factor IF-2</fullName>
    </recommendedName>
</protein>
<evidence type="ECO:0000256" key="1">
    <source>
        <dbReference type="SAM" id="MobiDB-lite"/>
    </source>
</evidence>
<proteinExistence type="predicted"/>
<feature type="region of interest" description="Disordered" evidence="1">
    <location>
        <begin position="64"/>
        <end position="118"/>
    </location>
</feature>
<dbReference type="RefSeq" id="WP_223906640.1">
    <property type="nucleotide sequence ID" value="NZ_AP024238.1"/>
</dbReference>
<name>A0ABN6CZX7_9BURK</name>
<dbReference type="EMBL" id="AP024238">
    <property type="protein sequence ID" value="BCO25270.1"/>
    <property type="molecule type" value="Genomic_DNA"/>
</dbReference>
<feature type="chain" id="PRO_5047434418" description="Translation initiation factor IF-2" evidence="2">
    <location>
        <begin position="25"/>
        <end position="118"/>
    </location>
</feature>
<gene>
    <name evidence="3" type="ORF">MIZ03_0130</name>
</gene>
<organism evidence="3 4">
    <name type="scientific">Rhodoferax lithotrophicus</name>
    <dbReference type="NCBI Taxonomy" id="2798804"/>
    <lineage>
        <taxon>Bacteria</taxon>
        <taxon>Pseudomonadati</taxon>
        <taxon>Pseudomonadota</taxon>
        <taxon>Betaproteobacteria</taxon>
        <taxon>Burkholderiales</taxon>
        <taxon>Comamonadaceae</taxon>
        <taxon>Rhodoferax</taxon>
    </lineage>
</organism>
<dbReference type="Proteomes" id="UP000824366">
    <property type="component" value="Chromosome"/>
</dbReference>
<evidence type="ECO:0000256" key="2">
    <source>
        <dbReference type="SAM" id="SignalP"/>
    </source>
</evidence>
<accession>A0ABN6CZX7</accession>
<keyword evidence="2" id="KW-0732">Signal</keyword>
<evidence type="ECO:0000313" key="4">
    <source>
        <dbReference type="Proteomes" id="UP000824366"/>
    </source>
</evidence>